<organism evidence="1 2">
    <name type="scientific">Microseira wollei NIES-4236</name>
    <dbReference type="NCBI Taxonomy" id="2530354"/>
    <lineage>
        <taxon>Bacteria</taxon>
        <taxon>Bacillati</taxon>
        <taxon>Cyanobacteriota</taxon>
        <taxon>Cyanophyceae</taxon>
        <taxon>Oscillatoriophycideae</taxon>
        <taxon>Aerosakkonematales</taxon>
        <taxon>Aerosakkonemataceae</taxon>
        <taxon>Microseira</taxon>
    </lineage>
</organism>
<dbReference type="RefSeq" id="WP_226589030.1">
    <property type="nucleotide sequence ID" value="NZ_BLAY01000147.1"/>
</dbReference>
<accession>A0AAV3XMQ5</accession>
<protein>
    <recommendedName>
        <fullName evidence="3">DUF4347 domain-containing protein</fullName>
    </recommendedName>
</protein>
<reference evidence="1" key="1">
    <citation type="submission" date="2019-10" db="EMBL/GenBank/DDBJ databases">
        <title>Draft genome sequece of Microseira wollei NIES-4236.</title>
        <authorList>
            <person name="Yamaguchi H."/>
            <person name="Suzuki S."/>
            <person name="Kawachi M."/>
        </authorList>
    </citation>
    <scope>NUCLEOTIDE SEQUENCE</scope>
    <source>
        <strain evidence="1">NIES-4236</strain>
    </source>
</reference>
<name>A0AAV3XMQ5_9CYAN</name>
<evidence type="ECO:0008006" key="3">
    <source>
        <dbReference type="Google" id="ProtNLM"/>
    </source>
</evidence>
<sequence length="215" mass="23726">MNYETEIQRAFTPQERTGISLLPSFEPDIWVVVDGGHPAPLDAVGSGAGVVILQRSLFDIESDKNNFSLDWQQYSYALETSENSTNAEIFAAIKGLSEVANKIGQKSICLLSDNTAVNTLQIKLLVIELGLKNAQRYIKELQSPPLKELADLFLRSQPCKIISLQELQPEGFNIVLMAAHQAAHELATKAGITLRQGLQSFVSEDNSLQQLENQD</sequence>
<comment type="caution">
    <text evidence="1">The sequence shown here is derived from an EMBL/GenBank/DDBJ whole genome shotgun (WGS) entry which is preliminary data.</text>
</comment>
<dbReference type="Proteomes" id="UP001050975">
    <property type="component" value="Unassembled WGS sequence"/>
</dbReference>
<dbReference type="AlphaFoldDB" id="A0AAV3XMQ5"/>
<evidence type="ECO:0000313" key="2">
    <source>
        <dbReference type="Proteomes" id="UP001050975"/>
    </source>
</evidence>
<proteinExistence type="predicted"/>
<dbReference type="EMBL" id="BLAY01000147">
    <property type="protein sequence ID" value="GET42071.1"/>
    <property type="molecule type" value="Genomic_DNA"/>
</dbReference>
<gene>
    <name evidence="1" type="ORF">MiSe_68850</name>
</gene>
<keyword evidence="2" id="KW-1185">Reference proteome</keyword>
<evidence type="ECO:0000313" key="1">
    <source>
        <dbReference type="EMBL" id="GET42071.1"/>
    </source>
</evidence>